<dbReference type="OrthoDB" id="9789133at2"/>
<dbReference type="Proteomes" id="UP000198771">
    <property type="component" value="Unassembled WGS sequence"/>
</dbReference>
<gene>
    <name evidence="4" type="ORF">SAMN05660653_02972</name>
</gene>
<organism evidence="4 5">
    <name type="scientific">Desulfonatronum thiosulfatophilum</name>
    <dbReference type="NCBI Taxonomy" id="617002"/>
    <lineage>
        <taxon>Bacteria</taxon>
        <taxon>Pseudomonadati</taxon>
        <taxon>Thermodesulfobacteriota</taxon>
        <taxon>Desulfovibrionia</taxon>
        <taxon>Desulfovibrionales</taxon>
        <taxon>Desulfonatronaceae</taxon>
        <taxon>Desulfonatronum</taxon>
    </lineage>
</organism>
<sequence>MEHRMIWHGHAAFQIVTPSLSVLIDPWFEGNPSSRTTHDALDKVDLVLVTHDHGDHVGQAVEICKKTGAHLLGIVETVARLKSLGLPEDQVVNGVGMNIGGTVRFHNLQATMVQAQHSSESGLAVGYILKLEDGTCLYHAGDTGIFSTMEIYGRLYSIDLALLPIGGVFTMDPRQAAMACAMLQCKEVVPMHWGSFPVLEQNSDAFAEQLGIYAAQVRLNSMKPGQTLIMGKQNLDFAARIEE</sequence>
<keyword evidence="1 2" id="KW-0378">Hydrolase</keyword>
<name>A0A1G6EN49_9BACT</name>
<dbReference type="RefSeq" id="WP_092123471.1">
    <property type="nucleotide sequence ID" value="NZ_FMXO01000020.1"/>
</dbReference>
<dbReference type="Pfam" id="PF12706">
    <property type="entry name" value="Lactamase_B_2"/>
    <property type="match status" value="1"/>
</dbReference>
<dbReference type="InterPro" id="IPR022877">
    <property type="entry name" value="UPF0173"/>
</dbReference>
<dbReference type="NCBIfam" id="NF001911">
    <property type="entry name" value="PRK00685.1"/>
    <property type="match status" value="1"/>
</dbReference>
<evidence type="ECO:0000259" key="3">
    <source>
        <dbReference type="SMART" id="SM00849"/>
    </source>
</evidence>
<dbReference type="SMART" id="SM00849">
    <property type="entry name" value="Lactamase_B"/>
    <property type="match status" value="1"/>
</dbReference>
<evidence type="ECO:0000313" key="5">
    <source>
        <dbReference type="Proteomes" id="UP000198771"/>
    </source>
</evidence>
<evidence type="ECO:0000256" key="1">
    <source>
        <dbReference type="ARBA" id="ARBA00022801"/>
    </source>
</evidence>
<feature type="domain" description="Metallo-beta-lactamase" evidence="3">
    <location>
        <begin position="9"/>
        <end position="192"/>
    </location>
</feature>
<dbReference type="PANTHER" id="PTHR43546:SF3">
    <property type="entry name" value="UPF0173 METAL-DEPENDENT HYDROLASE MJ1163"/>
    <property type="match status" value="1"/>
</dbReference>
<dbReference type="SUPFAM" id="SSF56281">
    <property type="entry name" value="Metallo-hydrolase/oxidoreductase"/>
    <property type="match status" value="1"/>
</dbReference>
<dbReference type="PANTHER" id="PTHR43546">
    <property type="entry name" value="UPF0173 METAL-DEPENDENT HYDROLASE MJ1163-RELATED"/>
    <property type="match status" value="1"/>
</dbReference>
<dbReference type="InterPro" id="IPR001279">
    <property type="entry name" value="Metallo-B-lactamas"/>
</dbReference>
<dbReference type="AlphaFoldDB" id="A0A1G6EN49"/>
<dbReference type="EMBL" id="FMXO01000020">
    <property type="protein sequence ID" value="SDB58804.1"/>
    <property type="molecule type" value="Genomic_DNA"/>
</dbReference>
<dbReference type="InterPro" id="IPR036866">
    <property type="entry name" value="RibonucZ/Hydroxyglut_hydro"/>
</dbReference>
<dbReference type="HAMAP" id="MF_00457">
    <property type="entry name" value="UPF0173"/>
    <property type="match status" value="1"/>
</dbReference>
<evidence type="ECO:0000313" key="4">
    <source>
        <dbReference type="EMBL" id="SDB58804.1"/>
    </source>
</evidence>
<comment type="similarity">
    <text evidence="2">Belongs to the UPF0173 family.</text>
</comment>
<dbReference type="InterPro" id="IPR050114">
    <property type="entry name" value="UPF0173_UPF0282_UlaG_hydrolase"/>
</dbReference>
<reference evidence="4 5" key="1">
    <citation type="submission" date="2016-10" db="EMBL/GenBank/DDBJ databases">
        <authorList>
            <person name="de Groot N.N."/>
        </authorList>
    </citation>
    <scope>NUCLEOTIDE SEQUENCE [LARGE SCALE GENOMIC DNA]</scope>
    <source>
        <strain evidence="4 5">ASO4-2</strain>
    </source>
</reference>
<dbReference type="Gene3D" id="3.60.15.10">
    <property type="entry name" value="Ribonuclease Z/Hydroxyacylglutathione hydrolase-like"/>
    <property type="match status" value="1"/>
</dbReference>
<dbReference type="GO" id="GO:0016787">
    <property type="term" value="F:hydrolase activity"/>
    <property type="evidence" value="ECO:0007669"/>
    <property type="project" value="UniProtKB-UniRule"/>
</dbReference>
<evidence type="ECO:0000256" key="2">
    <source>
        <dbReference type="HAMAP-Rule" id="MF_00457"/>
    </source>
</evidence>
<proteinExistence type="inferred from homology"/>
<protein>
    <recommendedName>
        <fullName evidence="2">UPF0173 metal-dependent hydrolase SAMN05660653_02972</fullName>
    </recommendedName>
</protein>
<accession>A0A1G6EN49</accession>
<keyword evidence="5" id="KW-1185">Reference proteome</keyword>